<evidence type="ECO:0000313" key="10">
    <source>
        <dbReference type="EMBL" id="MBB5987154.1"/>
    </source>
</evidence>
<dbReference type="SUPFAM" id="SSF51261">
    <property type="entry name" value="Duplicated hybrid motif"/>
    <property type="match status" value="1"/>
</dbReference>
<proteinExistence type="predicted"/>
<comment type="caution">
    <text evidence="10">The sequence shown here is derived from an EMBL/GenBank/DDBJ whole genome shotgun (WGS) entry which is preliminary data.</text>
</comment>
<dbReference type="PANTHER" id="PTHR21666:SF288">
    <property type="entry name" value="CELL DIVISION PROTEIN YTFB"/>
    <property type="match status" value="1"/>
</dbReference>
<gene>
    <name evidence="10" type="ORF">HNP60_003128</name>
</gene>
<name>A0ABR6NIP8_9SPHN</name>
<evidence type="ECO:0000256" key="4">
    <source>
        <dbReference type="ARBA" id="ARBA00022801"/>
    </source>
</evidence>
<dbReference type="InterPro" id="IPR050570">
    <property type="entry name" value="Cell_wall_metabolism_enzyme"/>
</dbReference>
<keyword evidence="7" id="KW-0175">Coiled coil</keyword>
<protein>
    <submittedName>
        <fullName evidence="10">Septal ring factor EnvC (AmiA/AmiB activator)</fullName>
    </submittedName>
</protein>
<evidence type="ECO:0000256" key="8">
    <source>
        <dbReference type="SAM" id="MobiDB-lite"/>
    </source>
</evidence>
<organism evidence="10 11">
    <name type="scientific">Sphingobium lignivorans</name>
    <dbReference type="NCBI Taxonomy" id="2735886"/>
    <lineage>
        <taxon>Bacteria</taxon>
        <taxon>Pseudomonadati</taxon>
        <taxon>Pseudomonadota</taxon>
        <taxon>Alphaproteobacteria</taxon>
        <taxon>Sphingomonadales</taxon>
        <taxon>Sphingomonadaceae</taxon>
        <taxon>Sphingobium</taxon>
    </lineage>
</organism>
<keyword evidence="3" id="KW-0479">Metal-binding</keyword>
<feature type="region of interest" description="Disordered" evidence="8">
    <location>
        <begin position="261"/>
        <end position="292"/>
    </location>
</feature>
<evidence type="ECO:0000256" key="1">
    <source>
        <dbReference type="ARBA" id="ARBA00001947"/>
    </source>
</evidence>
<feature type="domain" description="M23ase beta-sheet core" evidence="9">
    <location>
        <begin position="321"/>
        <end position="408"/>
    </location>
</feature>
<keyword evidence="11" id="KW-1185">Reference proteome</keyword>
<dbReference type="EMBL" id="JACHKA010000001">
    <property type="protein sequence ID" value="MBB5987154.1"/>
    <property type="molecule type" value="Genomic_DNA"/>
</dbReference>
<keyword evidence="4" id="KW-0378">Hydrolase</keyword>
<dbReference type="InterPro" id="IPR016047">
    <property type="entry name" value="M23ase_b-sheet_dom"/>
</dbReference>
<dbReference type="RefSeq" id="WP_184155473.1">
    <property type="nucleotide sequence ID" value="NZ_JACHKA010000001.1"/>
</dbReference>
<dbReference type="CDD" id="cd12797">
    <property type="entry name" value="M23_peptidase"/>
    <property type="match status" value="1"/>
</dbReference>
<evidence type="ECO:0000256" key="2">
    <source>
        <dbReference type="ARBA" id="ARBA00022670"/>
    </source>
</evidence>
<keyword evidence="5" id="KW-0862">Zinc</keyword>
<reference evidence="10 11" key="1">
    <citation type="submission" date="2020-08" db="EMBL/GenBank/DDBJ databases">
        <title>Exploring microbial biodiversity for novel pathways involved in the catabolism of aromatic compounds derived from lignin.</title>
        <authorList>
            <person name="Elkins J."/>
        </authorList>
    </citation>
    <scope>NUCLEOTIDE SEQUENCE [LARGE SCALE GENOMIC DNA]</scope>
    <source>
        <strain evidence="10 11">B1D3A</strain>
    </source>
</reference>
<dbReference type="Pfam" id="PF01551">
    <property type="entry name" value="Peptidase_M23"/>
    <property type="match status" value="1"/>
</dbReference>
<feature type="coiled-coil region" evidence="7">
    <location>
        <begin position="38"/>
        <end position="100"/>
    </location>
</feature>
<dbReference type="Gene3D" id="2.70.70.10">
    <property type="entry name" value="Glucose Permease (Domain IIA)"/>
    <property type="match status" value="1"/>
</dbReference>
<evidence type="ECO:0000256" key="3">
    <source>
        <dbReference type="ARBA" id="ARBA00022723"/>
    </source>
</evidence>
<dbReference type="PANTHER" id="PTHR21666">
    <property type="entry name" value="PEPTIDASE-RELATED"/>
    <property type="match status" value="1"/>
</dbReference>
<evidence type="ECO:0000313" key="11">
    <source>
        <dbReference type="Proteomes" id="UP001138540"/>
    </source>
</evidence>
<dbReference type="InterPro" id="IPR011055">
    <property type="entry name" value="Dup_hybrid_motif"/>
</dbReference>
<keyword evidence="6" id="KW-0482">Metalloprotease</keyword>
<sequence length="414" mass="43799">MIALRRPAVLLPLLLGIALLPVALLAQGAGQPVPGTSLDEERAALLRARAQAEEARKRSEALEASARKAANAADRTRDQIAALAARIQQSEADLRAGEARVGIIARLQRAQAKRLAERQTPIVRLTAALQQIARRSPVLTLVEPGTVGDAVHRRIVLAQVMPVVMARTRDLRAEIARSADLRESAEAAAGALARTRDGLAAQQQTLASLEQRQRVASRQLRDSASLEIERSLAMAEEARDIGELMQTIEEAGVIRDALLALPGPVPRPDTPDDAPLPRENGGPANAALSGDGARPPIYRLPVVGDVVTGFGEVSESGLRARGLTILTAPGATVVAPAAGRIAFAGPFRGYGQIVIIEHGGGWTSLVARLDRVSAQVGDIVRQGDPLGATGPGKPRLLVELRRQDRPIDIGALLR</sequence>
<evidence type="ECO:0000256" key="6">
    <source>
        <dbReference type="ARBA" id="ARBA00023049"/>
    </source>
</evidence>
<comment type="cofactor">
    <cofactor evidence="1">
        <name>Zn(2+)</name>
        <dbReference type="ChEBI" id="CHEBI:29105"/>
    </cofactor>
</comment>
<dbReference type="Proteomes" id="UP001138540">
    <property type="component" value="Unassembled WGS sequence"/>
</dbReference>
<evidence type="ECO:0000259" key="9">
    <source>
        <dbReference type="Pfam" id="PF01551"/>
    </source>
</evidence>
<evidence type="ECO:0000256" key="5">
    <source>
        <dbReference type="ARBA" id="ARBA00022833"/>
    </source>
</evidence>
<feature type="coiled-coil region" evidence="7">
    <location>
        <begin position="192"/>
        <end position="219"/>
    </location>
</feature>
<accession>A0ABR6NIP8</accession>
<evidence type="ECO:0000256" key="7">
    <source>
        <dbReference type="SAM" id="Coils"/>
    </source>
</evidence>
<keyword evidence="2" id="KW-0645">Protease</keyword>